<proteinExistence type="predicted"/>
<feature type="transmembrane region" description="Helical" evidence="1">
    <location>
        <begin position="44"/>
        <end position="69"/>
    </location>
</feature>
<keyword evidence="1" id="KW-0812">Transmembrane</keyword>
<dbReference type="EMBL" id="JAZHYP010000006">
    <property type="protein sequence ID" value="MEN3324550.1"/>
    <property type="molecule type" value="Genomic_DNA"/>
</dbReference>
<accession>A0ABV0AF64</accession>
<reference evidence="2 3" key="1">
    <citation type="submission" date="2024-01" db="EMBL/GenBank/DDBJ databases">
        <title>Mariniflexile litorale sp. nov., isolated from the shallow sediments of the Sea of Japan.</title>
        <authorList>
            <person name="Romanenko L."/>
            <person name="Bystritskaya E."/>
            <person name="Isaeva M."/>
        </authorList>
    </citation>
    <scope>NUCLEOTIDE SEQUENCE [LARGE SCALE GENOMIC DNA]</scope>
    <source>
        <strain evidence="2 3">KCTC 32427</strain>
    </source>
</reference>
<feature type="transmembrane region" description="Helical" evidence="1">
    <location>
        <begin position="12"/>
        <end position="32"/>
    </location>
</feature>
<evidence type="ECO:0000313" key="2">
    <source>
        <dbReference type="EMBL" id="MEN3324550.1"/>
    </source>
</evidence>
<evidence type="ECO:0000313" key="3">
    <source>
        <dbReference type="Proteomes" id="UP001416393"/>
    </source>
</evidence>
<protein>
    <submittedName>
        <fullName evidence="2">Uncharacterized protein</fullName>
    </submittedName>
</protein>
<comment type="caution">
    <text evidence="2">The sequence shown here is derived from an EMBL/GenBank/DDBJ whole genome shotgun (WGS) entry which is preliminary data.</text>
</comment>
<evidence type="ECO:0000256" key="1">
    <source>
        <dbReference type="SAM" id="Phobius"/>
    </source>
</evidence>
<keyword evidence="1" id="KW-1133">Transmembrane helix</keyword>
<name>A0ABV0AF64_9FLAO</name>
<dbReference type="RefSeq" id="WP_346242352.1">
    <property type="nucleotide sequence ID" value="NZ_JAZHYP010000006.1"/>
</dbReference>
<organism evidence="2 3">
    <name type="scientific">Mariniflexile soesokkakense</name>
    <dbReference type="NCBI Taxonomy" id="1343160"/>
    <lineage>
        <taxon>Bacteria</taxon>
        <taxon>Pseudomonadati</taxon>
        <taxon>Bacteroidota</taxon>
        <taxon>Flavobacteriia</taxon>
        <taxon>Flavobacteriales</taxon>
        <taxon>Flavobacteriaceae</taxon>
        <taxon>Mariniflexile</taxon>
    </lineage>
</organism>
<gene>
    <name evidence="2" type="ORF">VP395_12485</name>
</gene>
<keyword evidence="1" id="KW-0472">Membrane</keyword>
<sequence length="77" mass="8233">MKSTWSKLHLTLKIGLIVFVLGSGPLLILLGLDTLGIIDAGNGVGPGILAMLSFYPSIILIIIGSIITYRKRNKLSL</sequence>
<keyword evidence="3" id="KW-1185">Reference proteome</keyword>
<dbReference type="Proteomes" id="UP001416393">
    <property type="component" value="Unassembled WGS sequence"/>
</dbReference>